<sequence>MRTLPRNFAQLPLVNETTLSVGFEPGALEQLQEWARGAGASVENVRASAGEKKLFISNDMATPMEVLREWQRTEVVLSNVALIPVRNRLFLEVRGAVDDRVLDPVTIIDGQRRVELRWRQLDGEVPKDDLGWASGRSDLELLRARQFAVDTGKLSADAALDFHDGYVVADPKDLVGLKSLSIDCHWDLQFFCSGAPYAGKDTEIYFYLQRHWESLCWWRESTATCHGGGKNWSVLTSGGADDKDWLPQNSRIPDKKKNGRTPAESEGDDTPQGAGVGDGEDADDDARGWTGCKPICDGAGDSRGAGNSGDSSEDTGSPPRERCVAPAAATTGASSISLTPLKPSHDFSIRTRRVPSFASLPSLPSLPSLRPPVSSLRSYPPGQQPWLNAFDVKDVMFCPYGVFLRLLI</sequence>
<keyword evidence="3" id="KW-1185">Reference proteome</keyword>
<proteinExistence type="predicted"/>
<evidence type="ECO:0000313" key="2">
    <source>
        <dbReference type="EMBL" id="KAJ4453816.1"/>
    </source>
</evidence>
<protein>
    <submittedName>
        <fullName evidence="2">Uncharacterized protein</fullName>
    </submittedName>
</protein>
<organism evidence="2 3">
    <name type="scientific">Paratrimastix pyriformis</name>
    <dbReference type="NCBI Taxonomy" id="342808"/>
    <lineage>
        <taxon>Eukaryota</taxon>
        <taxon>Metamonada</taxon>
        <taxon>Preaxostyla</taxon>
        <taxon>Paratrimastigidae</taxon>
        <taxon>Paratrimastix</taxon>
    </lineage>
</organism>
<dbReference type="EMBL" id="JAPMOS010000211">
    <property type="protein sequence ID" value="KAJ4453816.1"/>
    <property type="molecule type" value="Genomic_DNA"/>
</dbReference>
<gene>
    <name evidence="2" type="ORF">PAPYR_11613</name>
</gene>
<evidence type="ECO:0000256" key="1">
    <source>
        <dbReference type="SAM" id="MobiDB-lite"/>
    </source>
</evidence>
<comment type="caution">
    <text evidence="2">The sequence shown here is derived from an EMBL/GenBank/DDBJ whole genome shotgun (WGS) entry which is preliminary data.</text>
</comment>
<dbReference type="Proteomes" id="UP001141327">
    <property type="component" value="Unassembled WGS sequence"/>
</dbReference>
<accession>A0ABQ8U5W0</accession>
<feature type="region of interest" description="Disordered" evidence="1">
    <location>
        <begin position="238"/>
        <end position="342"/>
    </location>
</feature>
<reference evidence="2" key="1">
    <citation type="journal article" date="2022" name="bioRxiv">
        <title>Genomics of Preaxostyla Flagellates Illuminates Evolutionary Transitions and the Path Towards Mitochondrial Loss.</title>
        <authorList>
            <person name="Novak L.V.F."/>
            <person name="Treitli S.C."/>
            <person name="Pyrih J."/>
            <person name="Halakuc P."/>
            <person name="Pipaliya S.V."/>
            <person name="Vacek V."/>
            <person name="Brzon O."/>
            <person name="Soukal P."/>
            <person name="Eme L."/>
            <person name="Dacks J.B."/>
            <person name="Karnkowska A."/>
            <person name="Elias M."/>
            <person name="Hampl V."/>
        </authorList>
    </citation>
    <scope>NUCLEOTIDE SEQUENCE</scope>
    <source>
        <strain evidence="2">RCP-MX</strain>
    </source>
</reference>
<evidence type="ECO:0000313" key="3">
    <source>
        <dbReference type="Proteomes" id="UP001141327"/>
    </source>
</evidence>
<name>A0ABQ8U5W0_9EUKA</name>